<dbReference type="GO" id="GO:0008295">
    <property type="term" value="P:spermidine biosynthetic process"/>
    <property type="evidence" value="ECO:0007669"/>
    <property type="project" value="TreeGrafter"/>
</dbReference>
<dbReference type="Gene3D" id="2.30.140.10">
    <property type="entry name" value="Spermidine synthase, tetramerisation domain"/>
    <property type="match status" value="1"/>
</dbReference>
<evidence type="ECO:0000256" key="3">
    <source>
        <dbReference type="PROSITE-ProRule" id="PRU00354"/>
    </source>
</evidence>
<dbReference type="PANTHER" id="PTHR11558">
    <property type="entry name" value="SPERMIDINE/SPERMINE SYNTHASE"/>
    <property type="match status" value="1"/>
</dbReference>
<evidence type="ECO:0000313" key="7">
    <source>
        <dbReference type="Proteomes" id="UP001157974"/>
    </source>
</evidence>
<dbReference type="SUPFAM" id="SSF53335">
    <property type="entry name" value="S-adenosyl-L-methionine-dependent methyltransferases"/>
    <property type="match status" value="1"/>
</dbReference>
<evidence type="ECO:0000259" key="5">
    <source>
        <dbReference type="PROSITE" id="PS51006"/>
    </source>
</evidence>
<dbReference type="Pfam" id="PF17284">
    <property type="entry name" value="Spermine_synt_N"/>
    <property type="match status" value="1"/>
</dbReference>
<dbReference type="FunFam" id="3.40.50.150:FF:000013">
    <property type="entry name" value="Spermidine synthase"/>
    <property type="match status" value="1"/>
</dbReference>
<dbReference type="InterPro" id="IPR037163">
    <property type="entry name" value="Spermidine_synt_N_sf"/>
</dbReference>
<sequence>MIVDGWFHERGQLWPGQAMSIKVEEVLFEGKSDFQDVLVFRSSTYGTVLVLDGVIQVTDRDEFSYQEMMCHVPMNLHECPRRVLVVGGGDGGVVREILKHDTVEEVVLCEIDRMVIEMSKTYLPGLACGYNDPRVSVQIMDGAEYMRQHMNYFDVIITDSSDPIGPAETLFQQPYFEAIASALTENGVMCSQGECMWLHLDIIKPTLRMCEKLFPSVGYAYTCIPTYPSGQIGEIICSKRQLDVSKPLTQRTIPDLKYYSPEVHSAAFVLPEFCRRALLEEEAPSGDP</sequence>
<dbReference type="GO" id="GO:0005829">
    <property type="term" value="C:cytosol"/>
    <property type="evidence" value="ECO:0007669"/>
    <property type="project" value="TreeGrafter"/>
</dbReference>
<evidence type="ECO:0000256" key="1">
    <source>
        <dbReference type="ARBA" id="ARBA00007867"/>
    </source>
</evidence>
<dbReference type="EMBL" id="JAMWBK010000010">
    <property type="protein sequence ID" value="KAJ8901942.1"/>
    <property type="molecule type" value="Genomic_DNA"/>
</dbReference>
<comment type="similarity">
    <text evidence="1 4">Belongs to the spermidine/spermine synthase family.</text>
</comment>
<gene>
    <name evidence="6" type="ORF">NDN08_004144</name>
</gene>
<dbReference type="InterPro" id="IPR029063">
    <property type="entry name" value="SAM-dependent_MTases_sf"/>
</dbReference>
<dbReference type="NCBIfam" id="NF002010">
    <property type="entry name" value="PRK00811.1"/>
    <property type="match status" value="1"/>
</dbReference>
<dbReference type="HAMAP" id="MF_00198">
    <property type="entry name" value="Spermidine_synth"/>
    <property type="match status" value="1"/>
</dbReference>
<dbReference type="Proteomes" id="UP001157974">
    <property type="component" value="Unassembled WGS sequence"/>
</dbReference>
<proteinExistence type="inferred from homology"/>
<keyword evidence="2 3" id="KW-0808">Transferase</keyword>
<dbReference type="FunFam" id="2.30.140.10:FF:000001">
    <property type="entry name" value="SPE3p Spermidine synthase"/>
    <property type="match status" value="1"/>
</dbReference>
<dbReference type="Pfam" id="PF01564">
    <property type="entry name" value="Spermine_synth"/>
    <property type="match status" value="1"/>
</dbReference>
<reference evidence="6 7" key="1">
    <citation type="journal article" date="2023" name="Nat. Commun.">
        <title>Origin of minicircular mitochondrial genomes in red algae.</title>
        <authorList>
            <person name="Lee Y."/>
            <person name="Cho C.H."/>
            <person name="Lee Y.M."/>
            <person name="Park S.I."/>
            <person name="Yang J.H."/>
            <person name="West J.A."/>
            <person name="Bhattacharya D."/>
            <person name="Yoon H.S."/>
        </authorList>
    </citation>
    <scope>NUCLEOTIDE SEQUENCE [LARGE SCALE GENOMIC DNA]</scope>
    <source>
        <strain evidence="6 7">CCMP1338</strain>
        <tissue evidence="6">Whole cell</tissue>
    </source>
</reference>
<feature type="domain" description="PABS" evidence="5">
    <location>
        <begin position="4"/>
        <end position="239"/>
    </location>
</feature>
<name>A0AAV8UL88_9RHOD</name>
<organism evidence="6 7">
    <name type="scientific">Rhodosorus marinus</name>
    <dbReference type="NCBI Taxonomy" id="101924"/>
    <lineage>
        <taxon>Eukaryota</taxon>
        <taxon>Rhodophyta</taxon>
        <taxon>Stylonematophyceae</taxon>
        <taxon>Stylonematales</taxon>
        <taxon>Stylonemataceae</taxon>
        <taxon>Rhodosorus</taxon>
    </lineage>
</organism>
<comment type="caution">
    <text evidence="6">The sequence shown here is derived from an EMBL/GenBank/DDBJ whole genome shotgun (WGS) entry which is preliminary data.</text>
</comment>
<dbReference type="NCBIfam" id="TIGR00417">
    <property type="entry name" value="speE"/>
    <property type="match status" value="1"/>
</dbReference>
<dbReference type="AlphaFoldDB" id="A0AAV8UL88"/>
<evidence type="ECO:0000256" key="4">
    <source>
        <dbReference type="RuleBase" id="RU003836"/>
    </source>
</evidence>
<feature type="active site" description="Proton acceptor" evidence="3">
    <location>
        <position position="159"/>
    </location>
</feature>
<dbReference type="PROSITE" id="PS01330">
    <property type="entry name" value="PABS_1"/>
    <property type="match status" value="1"/>
</dbReference>
<evidence type="ECO:0000313" key="6">
    <source>
        <dbReference type="EMBL" id="KAJ8901942.1"/>
    </source>
</evidence>
<keyword evidence="3" id="KW-0620">Polyamine biosynthesis</keyword>
<accession>A0AAV8UL88</accession>
<keyword evidence="7" id="KW-1185">Reference proteome</keyword>
<dbReference type="InterPro" id="IPR035246">
    <property type="entry name" value="Spermidine_synt_N"/>
</dbReference>
<dbReference type="GO" id="GO:0004766">
    <property type="term" value="F:spermidine synthase activity"/>
    <property type="evidence" value="ECO:0007669"/>
    <property type="project" value="TreeGrafter"/>
</dbReference>
<evidence type="ECO:0000256" key="2">
    <source>
        <dbReference type="ARBA" id="ARBA00022679"/>
    </source>
</evidence>
<dbReference type="InterPro" id="IPR030373">
    <property type="entry name" value="PABS_CS"/>
</dbReference>
<dbReference type="InterPro" id="IPR030374">
    <property type="entry name" value="PABS"/>
</dbReference>
<protein>
    <recommendedName>
        <fullName evidence="5">PABS domain-containing protein</fullName>
    </recommendedName>
</protein>
<dbReference type="InterPro" id="IPR001045">
    <property type="entry name" value="Spermi_synthase"/>
</dbReference>
<dbReference type="Gene3D" id="3.40.50.150">
    <property type="entry name" value="Vaccinia Virus protein VP39"/>
    <property type="match status" value="1"/>
</dbReference>
<dbReference type="PANTHER" id="PTHR11558:SF11">
    <property type="entry name" value="SPERMIDINE SYNTHASE"/>
    <property type="match status" value="1"/>
</dbReference>
<dbReference type="PROSITE" id="PS51006">
    <property type="entry name" value="PABS_2"/>
    <property type="match status" value="1"/>
</dbReference>